<dbReference type="InterPro" id="IPR034981">
    <property type="entry name" value="Imelysin-like_EfeO/Algp7"/>
</dbReference>
<name>A0ABV6J3N8_9BACL</name>
<dbReference type="NCBIfam" id="NF041757">
    <property type="entry name" value="EfeO"/>
    <property type="match status" value="1"/>
</dbReference>
<dbReference type="EMBL" id="JBHLVF010000006">
    <property type="protein sequence ID" value="MFC0390157.1"/>
    <property type="molecule type" value="Genomic_DNA"/>
</dbReference>
<feature type="compositionally biased region" description="Polar residues" evidence="4">
    <location>
        <begin position="28"/>
        <end position="49"/>
    </location>
</feature>
<dbReference type="PANTHER" id="PTHR39192">
    <property type="entry name" value="IRON UPTAKE SYSTEM COMPONENT EFEO"/>
    <property type="match status" value="1"/>
</dbReference>
<dbReference type="InterPro" id="IPR053377">
    <property type="entry name" value="Iron_uptake_EfeM/EfeO"/>
</dbReference>
<dbReference type="Proteomes" id="UP001589818">
    <property type="component" value="Unassembled WGS sequence"/>
</dbReference>
<feature type="domain" description="Imelysin-like" evidence="6">
    <location>
        <begin position="164"/>
        <end position="390"/>
    </location>
</feature>
<proteinExistence type="inferred from homology"/>
<accession>A0ABV6J3N8</accession>
<dbReference type="Gene3D" id="1.20.1420.20">
    <property type="entry name" value="M75 peptidase, HXXE motif"/>
    <property type="match status" value="1"/>
</dbReference>
<feature type="signal peptide" evidence="5">
    <location>
        <begin position="1"/>
        <end position="26"/>
    </location>
</feature>
<dbReference type="CDD" id="cd14656">
    <property type="entry name" value="Imelysin-like_EfeO"/>
    <property type="match status" value="1"/>
</dbReference>
<evidence type="ECO:0000313" key="7">
    <source>
        <dbReference type="EMBL" id="MFC0390157.1"/>
    </source>
</evidence>
<evidence type="ECO:0000256" key="1">
    <source>
        <dbReference type="ARBA" id="ARBA00004196"/>
    </source>
</evidence>
<dbReference type="Pfam" id="PF09375">
    <property type="entry name" value="Peptidase_M75"/>
    <property type="match status" value="1"/>
</dbReference>
<evidence type="ECO:0000256" key="4">
    <source>
        <dbReference type="SAM" id="MobiDB-lite"/>
    </source>
</evidence>
<comment type="subcellular location">
    <subcellularLocation>
        <location evidence="1">Cell envelope</location>
    </subcellularLocation>
</comment>
<gene>
    <name evidence="7" type="primary">efeO</name>
    <name evidence="7" type="ORF">ACFFJ8_02085</name>
</gene>
<organism evidence="7 8">
    <name type="scientific">Paenibacillus mendelii</name>
    <dbReference type="NCBI Taxonomy" id="206163"/>
    <lineage>
        <taxon>Bacteria</taxon>
        <taxon>Bacillati</taxon>
        <taxon>Bacillota</taxon>
        <taxon>Bacilli</taxon>
        <taxon>Bacillales</taxon>
        <taxon>Paenibacillaceae</taxon>
        <taxon>Paenibacillus</taxon>
    </lineage>
</organism>
<dbReference type="InterPro" id="IPR050894">
    <property type="entry name" value="EfeM/EfeO_iron_uptake"/>
</dbReference>
<sequence>MFKRTQVLTALSLGGVLLLSACSGNNNDPGQAAQNTPGVQQPATDQNDSGQGGDQAILDGTAKMKEETVKLQAALTKQDTDEVKKQSKSINDVWLSFENTVRKIFPLEYTEVEKYEMPIYSASAYDKVDFASLTTTAQNLMAALEALEQAKPSSGSSSELLNKAVANYEAFVKEQASKFAEETKLFTAAVNAGNVEEAKKEYTKARVYFETIEPVAESFGDLDPRIDARLADVEDETTWTGYHRIEKALWLDKSLEGMNVYSDQLVKDTEELASKVQSIKLDAKTMVAGAIELINEAATSKITGEEEVFSRTDLVDLAANINGSKTVYLAIIPALNEHNPDLATKLDKQFQDMESMLLTYQKSGEFITYDQLTTEQIREISDKLSQLSELMTQTAAIL</sequence>
<evidence type="ECO:0000256" key="5">
    <source>
        <dbReference type="SAM" id="SignalP"/>
    </source>
</evidence>
<evidence type="ECO:0000259" key="6">
    <source>
        <dbReference type="Pfam" id="PF09375"/>
    </source>
</evidence>
<keyword evidence="8" id="KW-1185">Reference proteome</keyword>
<dbReference type="PANTHER" id="PTHR39192:SF1">
    <property type="entry name" value="IRON UPTAKE SYSTEM COMPONENT EFEO"/>
    <property type="match status" value="1"/>
</dbReference>
<dbReference type="InterPro" id="IPR038352">
    <property type="entry name" value="Imelysin_sf"/>
</dbReference>
<protein>
    <submittedName>
        <fullName evidence="7">Iron uptake system protein EfeO</fullName>
    </submittedName>
</protein>
<dbReference type="PROSITE" id="PS51257">
    <property type="entry name" value="PROKAR_LIPOPROTEIN"/>
    <property type="match status" value="1"/>
</dbReference>
<keyword evidence="3 5" id="KW-0732">Signal</keyword>
<comment type="caution">
    <text evidence="7">The sequence shown here is derived from an EMBL/GenBank/DDBJ whole genome shotgun (WGS) entry which is preliminary data.</text>
</comment>
<evidence type="ECO:0000256" key="3">
    <source>
        <dbReference type="ARBA" id="ARBA00022729"/>
    </source>
</evidence>
<evidence type="ECO:0000313" key="8">
    <source>
        <dbReference type="Proteomes" id="UP001589818"/>
    </source>
</evidence>
<comment type="similarity">
    <text evidence="2">Belongs to the EfeM/EfeO family.</text>
</comment>
<dbReference type="RefSeq" id="WP_204820847.1">
    <property type="nucleotide sequence ID" value="NZ_JANHOF010000003.1"/>
</dbReference>
<feature type="chain" id="PRO_5047184342" evidence="5">
    <location>
        <begin position="27"/>
        <end position="398"/>
    </location>
</feature>
<feature type="region of interest" description="Disordered" evidence="4">
    <location>
        <begin position="28"/>
        <end position="56"/>
    </location>
</feature>
<reference evidence="7 8" key="1">
    <citation type="submission" date="2024-09" db="EMBL/GenBank/DDBJ databases">
        <authorList>
            <person name="Sun Q."/>
            <person name="Mori K."/>
        </authorList>
    </citation>
    <scope>NUCLEOTIDE SEQUENCE [LARGE SCALE GENOMIC DNA]</scope>
    <source>
        <strain evidence="7 8">CCM 4839</strain>
    </source>
</reference>
<evidence type="ECO:0000256" key="2">
    <source>
        <dbReference type="ARBA" id="ARBA00005989"/>
    </source>
</evidence>
<dbReference type="InterPro" id="IPR018976">
    <property type="entry name" value="Imelysin-like"/>
</dbReference>